<evidence type="ECO:0000313" key="2">
    <source>
        <dbReference type="EMBL" id="SEJ29023.1"/>
    </source>
</evidence>
<gene>
    <name evidence="2" type="ORF">SAMN05444007_10488</name>
</gene>
<dbReference type="SUPFAM" id="SSF53335">
    <property type="entry name" value="S-adenosyl-L-methionine-dependent methyltransferases"/>
    <property type="match status" value="1"/>
</dbReference>
<dbReference type="AlphaFoldDB" id="A0A1H6XIW5"/>
<reference evidence="2 3" key="1">
    <citation type="submission" date="2016-10" db="EMBL/GenBank/DDBJ databases">
        <authorList>
            <person name="de Groot N.N."/>
        </authorList>
    </citation>
    <scope>NUCLEOTIDE SEQUENCE [LARGE SCALE GENOMIC DNA]</scope>
    <source>
        <strain evidence="2 3">DSM 29340</strain>
    </source>
</reference>
<dbReference type="STRING" id="1227549.SAMN05444007_10488"/>
<dbReference type="Pfam" id="PF05050">
    <property type="entry name" value="Methyltransf_21"/>
    <property type="match status" value="1"/>
</dbReference>
<keyword evidence="2" id="KW-0808">Transferase</keyword>
<dbReference type="PANTHER" id="PTHR34203:SF15">
    <property type="entry name" value="SLL1173 PROTEIN"/>
    <property type="match status" value="1"/>
</dbReference>
<evidence type="ECO:0000313" key="3">
    <source>
        <dbReference type="Proteomes" id="UP000199379"/>
    </source>
</evidence>
<keyword evidence="2" id="KW-0489">Methyltransferase</keyword>
<feature type="domain" description="Methyltransferase FkbM" evidence="1">
    <location>
        <begin position="183"/>
        <end position="351"/>
    </location>
</feature>
<proteinExistence type="predicted"/>
<dbReference type="OrthoDB" id="7542440at2"/>
<dbReference type="InterPro" id="IPR052514">
    <property type="entry name" value="SAM-dependent_MTase"/>
</dbReference>
<dbReference type="EMBL" id="FNYD01000004">
    <property type="protein sequence ID" value="SEJ29023.1"/>
    <property type="molecule type" value="Genomic_DNA"/>
</dbReference>
<dbReference type="RefSeq" id="WP_092364619.1">
    <property type="nucleotide sequence ID" value="NZ_BMGV01000004.1"/>
</dbReference>
<dbReference type="PANTHER" id="PTHR34203">
    <property type="entry name" value="METHYLTRANSFERASE, FKBM FAMILY PROTEIN"/>
    <property type="match status" value="1"/>
</dbReference>
<dbReference type="Proteomes" id="UP000199379">
    <property type="component" value="Unassembled WGS sequence"/>
</dbReference>
<accession>A0A1H6XIW5</accession>
<evidence type="ECO:0000259" key="1">
    <source>
        <dbReference type="Pfam" id="PF05050"/>
    </source>
</evidence>
<dbReference type="NCBIfam" id="TIGR01444">
    <property type="entry name" value="fkbM_fam"/>
    <property type="match status" value="1"/>
</dbReference>
<organism evidence="2 3">
    <name type="scientific">Cribrihabitans marinus</name>
    <dbReference type="NCBI Taxonomy" id="1227549"/>
    <lineage>
        <taxon>Bacteria</taxon>
        <taxon>Pseudomonadati</taxon>
        <taxon>Pseudomonadota</taxon>
        <taxon>Alphaproteobacteria</taxon>
        <taxon>Rhodobacterales</taxon>
        <taxon>Paracoccaceae</taxon>
        <taxon>Cribrihabitans</taxon>
    </lineage>
</organism>
<dbReference type="Gene3D" id="3.40.50.150">
    <property type="entry name" value="Vaccinia Virus protein VP39"/>
    <property type="match status" value="1"/>
</dbReference>
<dbReference type="GO" id="GO:0008168">
    <property type="term" value="F:methyltransferase activity"/>
    <property type="evidence" value="ECO:0007669"/>
    <property type="project" value="UniProtKB-KW"/>
</dbReference>
<protein>
    <submittedName>
        <fullName evidence="2">Methyltransferase, FkbM family</fullName>
    </submittedName>
</protein>
<sequence>MDSYWQAAADQVKSYSKQRRICGPQEMSGSVTGSFVGYGSVSGDFGAGDVLILHKGMAKEIDRSYLALALMLGRPSFANEVFIILVGEQVGAPAMSPDQKKHLRGFGDAFQGTQSTGDAAGSRQTGCYLGNGTVLGTLYDNQKIFLDGDDISLTPHLVIDGFWEQWITKAFLSRISAGMHVLDIGANCGYYTLLAARAVGAKGSVTAIDANPRMCELVQKSTSVNGHLSYSKVINAAVMEVPGDIKFAIPKKFKGSATYLRDDVDFSQYGETYDIIEVPGAPLGDLTGDRKFDVVKIDAEGAEPLIYKGARDILLAMPQVEIFMEFAPDFFREQMSGAEFLDMLEADGFRISIVTHQGEIQSATRDQLLSGEYVDIFMKLET</sequence>
<dbReference type="CDD" id="cd02440">
    <property type="entry name" value="AdoMet_MTases"/>
    <property type="match status" value="1"/>
</dbReference>
<dbReference type="GO" id="GO:0032259">
    <property type="term" value="P:methylation"/>
    <property type="evidence" value="ECO:0007669"/>
    <property type="project" value="UniProtKB-KW"/>
</dbReference>
<dbReference type="InterPro" id="IPR029063">
    <property type="entry name" value="SAM-dependent_MTases_sf"/>
</dbReference>
<keyword evidence="3" id="KW-1185">Reference proteome</keyword>
<name>A0A1H6XIW5_9RHOB</name>
<dbReference type="InterPro" id="IPR006342">
    <property type="entry name" value="FkbM_mtfrase"/>
</dbReference>